<dbReference type="Pfam" id="PF25019">
    <property type="entry name" value="LRR_R13L1-DRL21"/>
    <property type="match status" value="1"/>
</dbReference>
<dbReference type="GO" id="GO:0051707">
    <property type="term" value="P:response to other organism"/>
    <property type="evidence" value="ECO:0007669"/>
    <property type="project" value="UniProtKB-ARBA"/>
</dbReference>
<dbReference type="SUPFAM" id="SSF52047">
    <property type="entry name" value="RNI-like"/>
    <property type="match status" value="1"/>
</dbReference>
<evidence type="ECO:0000313" key="10">
    <source>
        <dbReference type="EMBL" id="SPD25878.1"/>
    </source>
</evidence>
<evidence type="ECO:0008006" key="11">
    <source>
        <dbReference type="Google" id="ProtNLM"/>
    </source>
</evidence>
<dbReference type="PRINTS" id="PR00364">
    <property type="entry name" value="DISEASERSIST"/>
</dbReference>
<name>A0A2N9IN22_FAGSY</name>
<dbReference type="Pfam" id="PF23559">
    <property type="entry name" value="WHD_DRP"/>
    <property type="match status" value="1"/>
</dbReference>
<dbReference type="PANTHER" id="PTHR36766:SF38">
    <property type="entry name" value="DISEASE RESISTANCE PROTEIN RGA3"/>
    <property type="match status" value="1"/>
</dbReference>
<evidence type="ECO:0000259" key="9">
    <source>
        <dbReference type="Pfam" id="PF25019"/>
    </source>
</evidence>
<dbReference type="SUPFAM" id="SSF52058">
    <property type="entry name" value="L domain-like"/>
    <property type="match status" value="1"/>
</dbReference>
<dbReference type="InterPro" id="IPR032675">
    <property type="entry name" value="LRR_dom_sf"/>
</dbReference>
<dbReference type="InterPro" id="IPR058922">
    <property type="entry name" value="WHD_DRP"/>
</dbReference>
<sequence>MAEAILLDLARKIIERLGSMAFEEIGSIWGVKDELQKLKDIVSTIQAVLQDAEEKQDMNHQVRNWLMKLRDVAYDADDVLSDFFTEDLRRRVMCGGKMAKKVRTFFSSSNQLVFRFKMAHKIKAIKEKLDAIANDKNKLHLVERPLETWVVTRERDQTYSFIHEEEVIGREDEKKTIIDMLLDINEKENVSFISIVGIGGLGKTTLIQYVYNDEEVKSYFELKMWVCVSDVFDVKTIIEKIIESATGTKPENLEIQQVQNKLREHLNQKKYLLVLDDVWNDDNERWCNLKRLLMGGLKGSKVVITTRTKLVAEITSTISPFFLKGLSKNQSWSLLKQMAFKKGQETIHPNLEEIGMHIVEKCCGVPLAIKTIGRILYFKETEDEWSYIKDKELIDLTQGQNGNGILPILKLSYDHLPSHLKCCFAYCSLFPKDHEISKLKLIRLWIAQGFIRSSDKKLQLEDVANEYCMDLLWRSFFQDAKEDNWGNIISFKMHDLIHDLAQSVSRIECTFVDSNAKDYVNEKVRHLSFPSYNVFEKNLNLLVKARKVRTFIFTFESQVPPQKMVEESTLIRLISNFRCLRAVDLHDLKIVKVPDSIDKLTYLKYLDLSKSDIEVLPSSFIRLLNLQTIKLTGCRKLKELPRDIQKLVNLKHLEIDGCKSLTHMPCGLGQLTSLQTLLLFVVSKELAAFSSKRCGGLVELNKLNNLRGELCIKNLAWVKDATSEAKAANLKEKQHLRELELSWDWEHNDGADVCNDENLLDNLQPHHTLKKLYVEGYRGVRFPTWLPSLTSIVKLKILGSMCQHLPPLHQLPSLRNLNLRRMIALEYISDKEITDEVSASTTFFPSLESLMLWSCPNLKGWWRRDIVDVATTTSTSSDQYQQHISLPYFPRLSYLCIVDCSNLTCMPLFPYLEEPLILHIASFKPLQQTLAMTMNMSTSSLPSSSSSSPPLSKLKSLFLYQIQDVESLPEELMQNLTSVEHLQISKCPHLKSVPRFIQHLTSLKELDIKDCEELDLFSEDSHDGTQCVSPLQNIHISNVPRLVTLPKWIGNLTSLQELIISKCPHLKERCQEGIGEDWPKIAHIPIFRYYDQD</sequence>
<accession>A0A2N9IN22</accession>
<dbReference type="InterPro" id="IPR042197">
    <property type="entry name" value="Apaf_helical"/>
</dbReference>
<keyword evidence="5" id="KW-0067">ATP-binding</keyword>
<dbReference type="Gene3D" id="3.80.10.10">
    <property type="entry name" value="Ribonuclease Inhibitor"/>
    <property type="match status" value="3"/>
</dbReference>
<evidence type="ECO:0000259" key="7">
    <source>
        <dbReference type="Pfam" id="PF18052"/>
    </source>
</evidence>
<keyword evidence="4" id="KW-0611">Plant defense</keyword>
<dbReference type="InterPro" id="IPR002182">
    <property type="entry name" value="NB-ARC"/>
</dbReference>
<dbReference type="SUPFAM" id="SSF52540">
    <property type="entry name" value="P-loop containing nucleoside triphosphate hydrolases"/>
    <property type="match status" value="1"/>
</dbReference>
<dbReference type="FunFam" id="1.10.10.10:FF:000322">
    <property type="entry name" value="Probable disease resistance protein At1g63360"/>
    <property type="match status" value="1"/>
</dbReference>
<evidence type="ECO:0000256" key="3">
    <source>
        <dbReference type="ARBA" id="ARBA00022741"/>
    </source>
</evidence>
<feature type="domain" description="Disease resistance N-terminal" evidence="7">
    <location>
        <begin position="12"/>
        <end position="99"/>
    </location>
</feature>
<dbReference type="Pfam" id="PF00931">
    <property type="entry name" value="NB-ARC"/>
    <property type="match status" value="1"/>
</dbReference>
<evidence type="ECO:0000259" key="6">
    <source>
        <dbReference type="Pfam" id="PF00931"/>
    </source>
</evidence>
<dbReference type="Gene3D" id="1.10.8.430">
    <property type="entry name" value="Helical domain of apoptotic protease-activating factors"/>
    <property type="match status" value="1"/>
</dbReference>
<dbReference type="InterPro" id="IPR041118">
    <property type="entry name" value="Rx_N"/>
</dbReference>
<dbReference type="Gene3D" id="1.20.5.4130">
    <property type="match status" value="1"/>
</dbReference>
<dbReference type="EMBL" id="OIVN01006135">
    <property type="protein sequence ID" value="SPD25878.1"/>
    <property type="molecule type" value="Genomic_DNA"/>
</dbReference>
<dbReference type="Gene3D" id="1.10.10.10">
    <property type="entry name" value="Winged helix-like DNA-binding domain superfamily/Winged helix DNA-binding domain"/>
    <property type="match status" value="1"/>
</dbReference>
<evidence type="ECO:0000259" key="8">
    <source>
        <dbReference type="Pfam" id="PF23559"/>
    </source>
</evidence>
<evidence type="ECO:0000256" key="1">
    <source>
        <dbReference type="ARBA" id="ARBA00022614"/>
    </source>
</evidence>
<dbReference type="InterPro" id="IPR056789">
    <property type="entry name" value="LRR_R13L1-DRL21"/>
</dbReference>
<organism evidence="10">
    <name type="scientific">Fagus sylvatica</name>
    <name type="common">Beechnut</name>
    <dbReference type="NCBI Taxonomy" id="28930"/>
    <lineage>
        <taxon>Eukaryota</taxon>
        <taxon>Viridiplantae</taxon>
        <taxon>Streptophyta</taxon>
        <taxon>Embryophyta</taxon>
        <taxon>Tracheophyta</taxon>
        <taxon>Spermatophyta</taxon>
        <taxon>Magnoliopsida</taxon>
        <taxon>eudicotyledons</taxon>
        <taxon>Gunneridae</taxon>
        <taxon>Pentapetalae</taxon>
        <taxon>rosids</taxon>
        <taxon>fabids</taxon>
        <taxon>Fagales</taxon>
        <taxon>Fagaceae</taxon>
        <taxon>Fagus</taxon>
    </lineage>
</organism>
<evidence type="ECO:0000256" key="2">
    <source>
        <dbReference type="ARBA" id="ARBA00022737"/>
    </source>
</evidence>
<feature type="domain" description="R13L1/DRL21-like LRR repeat region" evidence="9">
    <location>
        <begin position="697"/>
        <end position="822"/>
    </location>
</feature>
<dbReference type="GO" id="GO:0005524">
    <property type="term" value="F:ATP binding"/>
    <property type="evidence" value="ECO:0007669"/>
    <property type="project" value="UniProtKB-KW"/>
</dbReference>
<keyword evidence="3" id="KW-0547">Nucleotide-binding</keyword>
<evidence type="ECO:0000256" key="4">
    <source>
        <dbReference type="ARBA" id="ARBA00022821"/>
    </source>
</evidence>
<protein>
    <recommendedName>
        <fullName evidence="11">Disease resistance protein RGA3</fullName>
    </recommendedName>
</protein>
<dbReference type="PANTHER" id="PTHR36766">
    <property type="entry name" value="PLANT BROAD-SPECTRUM MILDEW RESISTANCE PROTEIN RPW8"/>
    <property type="match status" value="1"/>
</dbReference>
<dbReference type="FunFam" id="3.40.50.300:FF:001091">
    <property type="entry name" value="Probable disease resistance protein At1g61300"/>
    <property type="match status" value="1"/>
</dbReference>
<dbReference type="GO" id="GO:0043531">
    <property type="term" value="F:ADP binding"/>
    <property type="evidence" value="ECO:0007669"/>
    <property type="project" value="InterPro"/>
</dbReference>
<reference evidence="10" key="1">
    <citation type="submission" date="2018-02" db="EMBL/GenBank/DDBJ databases">
        <authorList>
            <person name="Cohen D.B."/>
            <person name="Kent A.D."/>
        </authorList>
    </citation>
    <scope>NUCLEOTIDE SEQUENCE</scope>
</reference>
<dbReference type="Gene3D" id="3.40.50.300">
    <property type="entry name" value="P-loop containing nucleotide triphosphate hydrolases"/>
    <property type="match status" value="1"/>
</dbReference>
<dbReference type="GO" id="GO:0006952">
    <property type="term" value="P:defense response"/>
    <property type="evidence" value="ECO:0007669"/>
    <property type="project" value="UniProtKB-KW"/>
</dbReference>
<proteinExistence type="predicted"/>
<dbReference type="InterPro" id="IPR036388">
    <property type="entry name" value="WH-like_DNA-bd_sf"/>
</dbReference>
<dbReference type="InterPro" id="IPR027417">
    <property type="entry name" value="P-loop_NTPase"/>
</dbReference>
<feature type="domain" description="Disease resistance protein winged helix" evidence="8">
    <location>
        <begin position="429"/>
        <end position="501"/>
    </location>
</feature>
<gene>
    <name evidence="10" type="ORF">FSB_LOCUS53760</name>
</gene>
<dbReference type="Pfam" id="PF18052">
    <property type="entry name" value="Rx_N"/>
    <property type="match status" value="1"/>
</dbReference>
<keyword evidence="1" id="KW-0433">Leucine-rich repeat</keyword>
<dbReference type="AlphaFoldDB" id="A0A2N9IN22"/>
<keyword evidence="2" id="KW-0677">Repeat</keyword>
<dbReference type="InterPro" id="IPR038005">
    <property type="entry name" value="RX-like_CC"/>
</dbReference>
<feature type="domain" description="NB-ARC" evidence="6">
    <location>
        <begin position="171"/>
        <end position="342"/>
    </location>
</feature>
<evidence type="ECO:0000256" key="5">
    <source>
        <dbReference type="ARBA" id="ARBA00022840"/>
    </source>
</evidence>
<dbReference type="CDD" id="cd14798">
    <property type="entry name" value="RX-CC_like"/>
    <property type="match status" value="1"/>
</dbReference>